<sequence>MDPLTLAVRADDLDPNGHVRGPAYLAYADHARWAGLVAAGVDLAALREHGVGPVNLTTTIRHLGELRALDSVTITSAYEWGDGKTSSIRQQLHRADGLLVAEVTSVCGLLDLTGRRLVPRPQEHWRAHAAEPGLLGL</sequence>
<evidence type="ECO:0000313" key="2">
    <source>
        <dbReference type="Proteomes" id="UP000198582"/>
    </source>
</evidence>
<dbReference type="InterPro" id="IPR029069">
    <property type="entry name" value="HotDog_dom_sf"/>
</dbReference>
<reference evidence="1 2" key="1">
    <citation type="submission" date="2016-10" db="EMBL/GenBank/DDBJ databases">
        <authorList>
            <person name="de Groot N.N."/>
        </authorList>
    </citation>
    <scope>NUCLEOTIDE SEQUENCE [LARGE SCALE GENOMIC DNA]</scope>
    <source>
        <strain evidence="1 2">DSM 44993</strain>
    </source>
</reference>
<keyword evidence="2" id="KW-1185">Reference proteome</keyword>
<protein>
    <submittedName>
        <fullName evidence="1">Acyl-CoA thioester hydrolase</fullName>
    </submittedName>
</protein>
<dbReference type="OrthoDB" id="3683044at2"/>
<dbReference type="STRING" id="394193.SAMN04489732_103324"/>
<dbReference type="AlphaFoldDB" id="A0A1H8UK93"/>
<dbReference type="RefSeq" id="WP_091615460.1">
    <property type="nucleotide sequence ID" value="NZ_FOEF01000003.1"/>
</dbReference>
<dbReference type="Pfam" id="PF13279">
    <property type="entry name" value="4HBT_2"/>
    <property type="match status" value="1"/>
</dbReference>
<dbReference type="GO" id="GO:0016787">
    <property type="term" value="F:hydrolase activity"/>
    <property type="evidence" value="ECO:0007669"/>
    <property type="project" value="UniProtKB-KW"/>
</dbReference>
<proteinExistence type="predicted"/>
<dbReference type="Gene3D" id="3.10.129.10">
    <property type="entry name" value="Hotdog Thioesterase"/>
    <property type="match status" value="1"/>
</dbReference>
<evidence type="ECO:0000313" key="1">
    <source>
        <dbReference type="EMBL" id="SEP03506.1"/>
    </source>
</evidence>
<name>A0A1H8UK93_9PSEU</name>
<gene>
    <name evidence="1" type="ORF">SAMN04489732_103324</name>
</gene>
<dbReference type="CDD" id="cd00586">
    <property type="entry name" value="4HBT"/>
    <property type="match status" value="1"/>
</dbReference>
<dbReference type="Proteomes" id="UP000198582">
    <property type="component" value="Unassembled WGS sequence"/>
</dbReference>
<dbReference type="EMBL" id="FOEF01000003">
    <property type="protein sequence ID" value="SEP03506.1"/>
    <property type="molecule type" value="Genomic_DNA"/>
</dbReference>
<keyword evidence="1" id="KW-0378">Hydrolase</keyword>
<dbReference type="SUPFAM" id="SSF54637">
    <property type="entry name" value="Thioesterase/thiol ester dehydrase-isomerase"/>
    <property type="match status" value="1"/>
</dbReference>
<accession>A0A1H8UK93</accession>
<organism evidence="1 2">
    <name type="scientific">Amycolatopsis saalfeldensis</name>
    <dbReference type="NCBI Taxonomy" id="394193"/>
    <lineage>
        <taxon>Bacteria</taxon>
        <taxon>Bacillati</taxon>
        <taxon>Actinomycetota</taxon>
        <taxon>Actinomycetes</taxon>
        <taxon>Pseudonocardiales</taxon>
        <taxon>Pseudonocardiaceae</taxon>
        <taxon>Amycolatopsis</taxon>
    </lineage>
</organism>